<evidence type="ECO:0000256" key="4">
    <source>
        <dbReference type="ARBA" id="ARBA00022531"/>
    </source>
</evidence>
<evidence type="ECO:0000256" key="5">
    <source>
        <dbReference type="ARBA" id="ARBA00022857"/>
    </source>
</evidence>
<comment type="similarity">
    <text evidence="2">Belongs to the short-chain dehydrogenases/reductases (SDR) family. POR subfamily.</text>
</comment>
<dbReference type="SUPFAM" id="SSF51735">
    <property type="entry name" value="NAD(P)-binding Rossmann-fold domains"/>
    <property type="match status" value="1"/>
</dbReference>
<dbReference type="AlphaFoldDB" id="A0A856MF82"/>
<dbReference type="EMBL" id="CP030118">
    <property type="protein sequence ID" value="QDL08321.1"/>
    <property type="molecule type" value="Genomic_DNA"/>
</dbReference>
<dbReference type="UniPathway" id="UPA00668"/>
<dbReference type="GO" id="GO:0016630">
    <property type="term" value="F:protochlorophyllide reductase activity"/>
    <property type="evidence" value="ECO:0007669"/>
    <property type="project" value="UniProtKB-UniRule"/>
</dbReference>
<evidence type="ECO:0000313" key="9">
    <source>
        <dbReference type="EMBL" id="QDL08321.1"/>
    </source>
</evidence>
<dbReference type="GO" id="GO:0015995">
    <property type="term" value="P:chlorophyll biosynthetic process"/>
    <property type="evidence" value="ECO:0007669"/>
    <property type="project" value="UniProtKB-UniRule"/>
</dbReference>
<dbReference type="EC" id="1.3.1.33" evidence="3 8"/>
<comment type="pathway">
    <text evidence="1">Porphyrin-containing compound metabolism; chlorophyll biosynthesis.</text>
</comment>
<name>A0A856MF82_9CYAN</name>
<dbReference type="InterPro" id="IPR005979">
    <property type="entry name" value="Prochl_reduct"/>
</dbReference>
<evidence type="ECO:0000256" key="7">
    <source>
        <dbReference type="ARBA" id="ARBA00023171"/>
    </source>
</evidence>
<dbReference type="RefSeq" id="WP_171976071.1">
    <property type="nucleotide sequence ID" value="NZ_CAWOXK010000001.1"/>
</dbReference>
<dbReference type="CDD" id="cd09810">
    <property type="entry name" value="LPOR_like_SDR_c_like"/>
    <property type="match status" value="1"/>
</dbReference>
<protein>
    <recommendedName>
        <fullName evidence="3 8">Protochlorophyllide reductase</fullName>
        <ecNumber evidence="3 8">1.3.1.33</ecNumber>
    </recommendedName>
</protein>
<evidence type="ECO:0000256" key="6">
    <source>
        <dbReference type="ARBA" id="ARBA00023002"/>
    </source>
</evidence>
<dbReference type="PANTHER" id="PTHR44419:SF19">
    <property type="entry name" value="PROTOCHLOROPHYLLIDE REDUCTASE A, CHLOROPLASTIC"/>
    <property type="match status" value="1"/>
</dbReference>
<dbReference type="NCBIfam" id="TIGR01289">
    <property type="entry name" value="LPOR"/>
    <property type="match status" value="1"/>
</dbReference>
<evidence type="ECO:0000256" key="3">
    <source>
        <dbReference type="ARBA" id="ARBA00012006"/>
    </source>
</evidence>
<accession>A0A856MF82</accession>
<sequence>MEQHQKPTVVITGASSGVGLQAARSLSQKGWYVIMACRNIPKTENAAQSLGMSPDSYTIIHLDLASLDSVRQFVNSFRESGRSLDALVCNAAVYLPLLKEPLYSPDGYELSVATNHLGHFLLCNLMLEDLKNSGAKEPRLVILGTVTANPKELGGKIPIPAPPDLGDLQGFEAGFKAPISMINNKKFKSGKAYKDSKLCNVLTMRELHRRYHESTDIIFSSLYPGCVATTGLFRNHFPLFQKLFPLFQKNITGGFVSEELAGDRVAQVVADPEYNKSGSYWSWGNRQKPNRKSFEQEMSNEALDDKKAQKLWDLSAKLVGLA</sequence>
<gene>
    <name evidence="9" type="ORF">DP114_10810</name>
</gene>
<dbReference type="GO" id="GO:0015979">
    <property type="term" value="P:photosynthesis"/>
    <property type="evidence" value="ECO:0007669"/>
    <property type="project" value="UniProtKB-KW"/>
</dbReference>
<keyword evidence="10" id="KW-1185">Reference proteome</keyword>
<keyword evidence="6" id="KW-0560">Oxidoreductase</keyword>
<evidence type="ECO:0000313" key="10">
    <source>
        <dbReference type="Proteomes" id="UP000503129"/>
    </source>
</evidence>
<keyword evidence="5" id="KW-0521">NADP</keyword>
<keyword evidence="4" id="KW-0602">Photosynthesis</keyword>
<dbReference type="InterPro" id="IPR036291">
    <property type="entry name" value="NAD(P)-bd_dom_sf"/>
</dbReference>
<dbReference type="PRINTS" id="PR00081">
    <property type="entry name" value="GDHRDH"/>
</dbReference>
<keyword evidence="7" id="KW-0149">Chlorophyll biosynthesis</keyword>
<dbReference type="PANTHER" id="PTHR44419">
    <property type="entry name" value="PROTOCHLOROPHYLLIDE REDUCTASE C, CHLOROPLASTIC"/>
    <property type="match status" value="1"/>
</dbReference>
<dbReference type="Pfam" id="PF00106">
    <property type="entry name" value="adh_short"/>
    <property type="match status" value="1"/>
</dbReference>
<evidence type="ECO:0000256" key="8">
    <source>
        <dbReference type="NCBIfam" id="TIGR01289"/>
    </source>
</evidence>
<dbReference type="InterPro" id="IPR002347">
    <property type="entry name" value="SDR_fam"/>
</dbReference>
<proteinExistence type="inferred from homology"/>
<dbReference type="Gene3D" id="3.40.50.720">
    <property type="entry name" value="NAD(P)-binding Rossmann-like Domain"/>
    <property type="match status" value="1"/>
</dbReference>
<dbReference type="KEGG" id="bsen:DP114_10810"/>
<evidence type="ECO:0000256" key="1">
    <source>
        <dbReference type="ARBA" id="ARBA00005173"/>
    </source>
</evidence>
<organism evidence="9 10">
    <name type="scientific">Brasilonema sennae CENA114</name>
    <dbReference type="NCBI Taxonomy" id="415709"/>
    <lineage>
        <taxon>Bacteria</taxon>
        <taxon>Bacillati</taxon>
        <taxon>Cyanobacteriota</taxon>
        <taxon>Cyanophyceae</taxon>
        <taxon>Nostocales</taxon>
        <taxon>Scytonemataceae</taxon>
        <taxon>Brasilonema</taxon>
        <taxon>Bromeliae group (in: Brasilonema)</taxon>
    </lineage>
</organism>
<dbReference type="Proteomes" id="UP000503129">
    <property type="component" value="Chromosome"/>
</dbReference>
<reference evidence="9 10" key="1">
    <citation type="submission" date="2018-06" db="EMBL/GenBank/DDBJ databases">
        <title>Comparative genomics of Brasilonema spp. strains.</title>
        <authorList>
            <person name="Alvarenga D.O."/>
            <person name="Fiore M.F."/>
            <person name="Varani A.M."/>
        </authorList>
    </citation>
    <scope>NUCLEOTIDE SEQUENCE [LARGE SCALE GENOMIC DNA]</scope>
    <source>
        <strain evidence="9 10">CENA114</strain>
    </source>
</reference>
<evidence type="ECO:0000256" key="2">
    <source>
        <dbReference type="ARBA" id="ARBA00005821"/>
    </source>
</evidence>